<protein>
    <submittedName>
        <fullName evidence="1">Uncharacterized protein</fullName>
    </submittedName>
</protein>
<evidence type="ECO:0000313" key="2">
    <source>
        <dbReference type="Proteomes" id="UP000042997"/>
    </source>
</evidence>
<dbReference type="AlphaFoldDB" id="A0A098BPH3"/>
<dbReference type="EMBL" id="CCSD01000088">
    <property type="protein sequence ID" value="CDZ90634.1"/>
    <property type="molecule type" value="Genomic_DNA"/>
</dbReference>
<dbReference type="GeneID" id="66834123"/>
<dbReference type="KEGG" id="rrz:CS378_19485"/>
<accession>A0A098BPH3</accession>
<gene>
    <name evidence="1" type="ORF">RHRU231_740077</name>
</gene>
<dbReference type="Proteomes" id="UP000042997">
    <property type="component" value="Unassembled WGS sequence"/>
</dbReference>
<reference evidence="1 2" key="1">
    <citation type="journal article" date="2014" name="Genome Announc.">
        <title>Draft Genome Sequence of Propane- and Butane-Oxidizing Actinobacterium Rhodococcus ruber IEGM 231.</title>
        <authorList>
            <person name="Ivshina I.B."/>
            <person name="Kuyukina M.S."/>
            <person name="Krivoruchko A.V."/>
            <person name="Barbe V."/>
            <person name="Fischer C."/>
        </authorList>
    </citation>
    <scope>NUCLEOTIDE SEQUENCE [LARGE SCALE GENOMIC DNA]</scope>
</reference>
<dbReference type="eggNOG" id="ENOG5031G1A">
    <property type="taxonomic scope" value="Bacteria"/>
</dbReference>
<dbReference type="OrthoDB" id="9958608at2"/>
<proteinExistence type="predicted"/>
<dbReference type="RefSeq" id="WP_010594524.1">
    <property type="nucleotide sequence ID" value="NZ_CP023714.1"/>
</dbReference>
<organism evidence="1 2">
    <name type="scientific">Rhodococcus ruber</name>
    <dbReference type="NCBI Taxonomy" id="1830"/>
    <lineage>
        <taxon>Bacteria</taxon>
        <taxon>Bacillati</taxon>
        <taxon>Actinomycetota</taxon>
        <taxon>Actinomycetes</taxon>
        <taxon>Mycobacteriales</taxon>
        <taxon>Nocardiaceae</taxon>
        <taxon>Rhodococcus</taxon>
    </lineage>
</organism>
<evidence type="ECO:0000313" key="1">
    <source>
        <dbReference type="EMBL" id="CDZ90634.1"/>
    </source>
</evidence>
<name>A0A098BPH3_9NOCA</name>
<sequence>MESERQGNDEPLVAHPTMAFVLDGILILAVAVVGLWMFGSLLWAVLGGIFCAATHLVCRATGHCGAPSAAVAQAESQQSIPVTSAEVAQAA</sequence>